<keyword evidence="3" id="KW-1185">Reference proteome</keyword>
<sequence>PKYGERDPVARCGPKLFTNYSQGSSVFAEIGHRKNISHRTSCPQRPVPSHVVEIGAINLVQREINQEGDPRLWRGQHDVQGVGKRGQGIASKSGPRTTYVSSHSKAFGFKPTDDGAQRNLGSHRAESDAVVSEEPMEARDQDARRKPLTATAGPPPPSSASDHGTHSKMTNPHSVDELTRKSALVEPPESRIELRLGSSDVPGRASSPTQNRGSGSGSDFLVNPGSDPGLLVYPQLRFDSSFQVHMLQYKSSHLEQFPPGHRMAKTTRFNIF</sequence>
<comment type="caution">
    <text evidence="2">The sequence shown here is derived from an EMBL/GenBank/DDBJ whole genome shotgun (WGS) entry which is preliminary data.</text>
</comment>
<feature type="region of interest" description="Disordered" evidence="1">
    <location>
        <begin position="74"/>
        <end position="222"/>
    </location>
</feature>
<accession>A0AAD7D3N7</accession>
<dbReference type="EMBL" id="JARKIE010000169">
    <property type="protein sequence ID" value="KAJ7671988.1"/>
    <property type="molecule type" value="Genomic_DNA"/>
</dbReference>
<feature type="non-terminal residue" evidence="2">
    <location>
        <position position="1"/>
    </location>
</feature>
<evidence type="ECO:0000313" key="3">
    <source>
        <dbReference type="Proteomes" id="UP001221757"/>
    </source>
</evidence>
<feature type="compositionally biased region" description="Basic and acidic residues" evidence="1">
    <location>
        <begin position="136"/>
        <end position="145"/>
    </location>
</feature>
<reference evidence="2" key="1">
    <citation type="submission" date="2023-03" db="EMBL/GenBank/DDBJ databases">
        <title>Massive genome expansion in bonnet fungi (Mycena s.s.) driven by repeated elements and novel gene families across ecological guilds.</title>
        <authorList>
            <consortium name="Lawrence Berkeley National Laboratory"/>
            <person name="Harder C.B."/>
            <person name="Miyauchi S."/>
            <person name="Viragh M."/>
            <person name="Kuo A."/>
            <person name="Thoen E."/>
            <person name="Andreopoulos B."/>
            <person name="Lu D."/>
            <person name="Skrede I."/>
            <person name="Drula E."/>
            <person name="Henrissat B."/>
            <person name="Morin E."/>
            <person name="Kohler A."/>
            <person name="Barry K."/>
            <person name="LaButti K."/>
            <person name="Morin E."/>
            <person name="Salamov A."/>
            <person name="Lipzen A."/>
            <person name="Mereny Z."/>
            <person name="Hegedus B."/>
            <person name="Baldrian P."/>
            <person name="Stursova M."/>
            <person name="Weitz H."/>
            <person name="Taylor A."/>
            <person name="Grigoriev I.V."/>
            <person name="Nagy L.G."/>
            <person name="Martin F."/>
            <person name="Kauserud H."/>
        </authorList>
    </citation>
    <scope>NUCLEOTIDE SEQUENCE</scope>
    <source>
        <strain evidence="2">CBHHK067</strain>
    </source>
</reference>
<protein>
    <submittedName>
        <fullName evidence="2">Uncharacterized protein</fullName>
    </submittedName>
</protein>
<dbReference type="Proteomes" id="UP001221757">
    <property type="component" value="Unassembled WGS sequence"/>
</dbReference>
<dbReference type="AlphaFoldDB" id="A0AAD7D3N7"/>
<evidence type="ECO:0000313" key="2">
    <source>
        <dbReference type="EMBL" id="KAJ7671988.1"/>
    </source>
</evidence>
<proteinExistence type="predicted"/>
<name>A0AAD7D3N7_MYCRO</name>
<feature type="compositionally biased region" description="Polar residues" evidence="1">
    <location>
        <begin position="94"/>
        <end position="104"/>
    </location>
</feature>
<gene>
    <name evidence="2" type="ORF">B0H17DRAFT_1141279</name>
</gene>
<organism evidence="2 3">
    <name type="scientific">Mycena rosella</name>
    <name type="common">Pink bonnet</name>
    <name type="synonym">Agaricus rosellus</name>
    <dbReference type="NCBI Taxonomy" id="1033263"/>
    <lineage>
        <taxon>Eukaryota</taxon>
        <taxon>Fungi</taxon>
        <taxon>Dikarya</taxon>
        <taxon>Basidiomycota</taxon>
        <taxon>Agaricomycotina</taxon>
        <taxon>Agaricomycetes</taxon>
        <taxon>Agaricomycetidae</taxon>
        <taxon>Agaricales</taxon>
        <taxon>Marasmiineae</taxon>
        <taxon>Mycenaceae</taxon>
        <taxon>Mycena</taxon>
    </lineage>
</organism>
<evidence type="ECO:0000256" key="1">
    <source>
        <dbReference type="SAM" id="MobiDB-lite"/>
    </source>
</evidence>